<dbReference type="EMBL" id="BAAAPZ010000005">
    <property type="protein sequence ID" value="GAA2095812.1"/>
    <property type="molecule type" value="Genomic_DNA"/>
</dbReference>
<protein>
    <recommendedName>
        <fullName evidence="4">DUF2188 domain-containing protein</fullName>
    </recommendedName>
</protein>
<evidence type="ECO:0008006" key="4">
    <source>
        <dbReference type="Google" id="ProtNLM"/>
    </source>
</evidence>
<evidence type="ECO:0000313" key="3">
    <source>
        <dbReference type="Proteomes" id="UP001500984"/>
    </source>
</evidence>
<gene>
    <name evidence="2" type="ORF">GCM10009823_15560</name>
</gene>
<comment type="caution">
    <text evidence="2">The sequence shown here is derived from an EMBL/GenBank/DDBJ whole genome shotgun (WGS) entry which is preliminary data.</text>
</comment>
<feature type="region of interest" description="Disordered" evidence="1">
    <location>
        <begin position="59"/>
        <end position="102"/>
    </location>
</feature>
<feature type="compositionally biased region" description="Basic and acidic residues" evidence="1">
    <location>
        <begin position="60"/>
        <end position="80"/>
    </location>
</feature>
<evidence type="ECO:0000256" key="1">
    <source>
        <dbReference type="SAM" id="MobiDB-lite"/>
    </source>
</evidence>
<name>A0ABN2WP88_9MICO</name>
<reference evidence="2 3" key="1">
    <citation type="journal article" date="2019" name="Int. J. Syst. Evol. Microbiol.">
        <title>The Global Catalogue of Microorganisms (GCM) 10K type strain sequencing project: providing services to taxonomists for standard genome sequencing and annotation.</title>
        <authorList>
            <consortium name="The Broad Institute Genomics Platform"/>
            <consortium name="The Broad Institute Genome Sequencing Center for Infectious Disease"/>
            <person name="Wu L."/>
            <person name="Ma J."/>
        </authorList>
    </citation>
    <scope>NUCLEOTIDE SEQUENCE [LARGE SCALE GENOMIC DNA]</scope>
    <source>
        <strain evidence="2 3">JCM 15900</strain>
    </source>
</reference>
<proteinExistence type="predicted"/>
<dbReference type="RefSeq" id="WP_344336761.1">
    <property type="nucleotide sequence ID" value="NZ_BAAAPZ010000005.1"/>
</dbReference>
<organism evidence="2 3">
    <name type="scientific">Brevibacterium salitolerans</name>
    <dbReference type="NCBI Taxonomy" id="1403566"/>
    <lineage>
        <taxon>Bacteria</taxon>
        <taxon>Bacillati</taxon>
        <taxon>Actinomycetota</taxon>
        <taxon>Actinomycetes</taxon>
        <taxon>Micrococcales</taxon>
        <taxon>Brevibacteriaceae</taxon>
        <taxon>Brevibacterium</taxon>
    </lineage>
</organism>
<evidence type="ECO:0000313" key="2">
    <source>
        <dbReference type="EMBL" id="GAA2095812.1"/>
    </source>
</evidence>
<keyword evidence="3" id="KW-1185">Reference proteome</keyword>
<accession>A0ABN2WP88</accession>
<sequence>MSTVTVTARRWAGGWELILGKNDATQVRNPDRAIQQVRDYLDTRDPHIDHSGVEVVVIPEPERRITPEHPRNGPAQEEKPLPFTRKRTRSDPACPDGASSQH</sequence>
<dbReference type="Proteomes" id="UP001500984">
    <property type="component" value="Unassembled WGS sequence"/>
</dbReference>